<dbReference type="SUPFAM" id="SSF51556">
    <property type="entry name" value="Metallo-dependent hydrolases"/>
    <property type="match status" value="1"/>
</dbReference>
<dbReference type="GO" id="GO:0016810">
    <property type="term" value="F:hydrolase activity, acting on carbon-nitrogen (but not peptide) bonds"/>
    <property type="evidence" value="ECO:0007669"/>
    <property type="project" value="InterPro"/>
</dbReference>
<accession>A0A9X5C4A2</accession>
<organism evidence="4 5">
    <name type="scientific">Schaedlerella arabinosiphila</name>
    <dbReference type="NCBI Taxonomy" id="2044587"/>
    <lineage>
        <taxon>Bacteria</taxon>
        <taxon>Bacillati</taxon>
        <taxon>Bacillota</taxon>
        <taxon>Clostridia</taxon>
        <taxon>Lachnospirales</taxon>
        <taxon>Lachnospiraceae</taxon>
        <taxon>Schaedlerella</taxon>
    </lineage>
</organism>
<evidence type="ECO:0000313" key="4">
    <source>
        <dbReference type="EMBL" id="NDO67699.1"/>
    </source>
</evidence>
<dbReference type="SUPFAM" id="SSF51338">
    <property type="entry name" value="Composite domain of metallo-dependent hydrolases"/>
    <property type="match status" value="1"/>
</dbReference>
<protein>
    <submittedName>
        <fullName evidence="4">Amidohydrolase</fullName>
    </submittedName>
</protein>
<comment type="caution">
    <text evidence="4">The sequence shown here is derived from an EMBL/GenBank/DDBJ whole genome shotgun (WGS) entry which is preliminary data.</text>
</comment>
<dbReference type="EMBL" id="VIRB01000025">
    <property type="protein sequence ID" value="NDO67699.1"/>
    <property type="molecule type" value="Genomic_DNA"/>
</dbReference>
<feature type="signal peptide" evidence="2">
    <location>
        <begin position="1"/>
        <end position="20"/>
    </location>
</feature>
<dbReference type="AlphaFoldDB" id="A0A9X5C4A2"/>
<dbReference type="Gene3D" id="3.10.310.70">
    <property type="match status" value="1"/>
</dbReference>
<dbReference type="InterPro" id="IPR011059">
    <property type="entry name" value="Metal-dep_hydrolase_composite"/>
</dbReference>
<dbReference type="RefSeq" id="WP_004069231.1">
    <property type="nucleotide sequence ID" value="NZ_VIRB01000025.1"/>
</dbReference>
<dbReference type="Proteomes" id="UP000474104">
    <property type="component" value="Unassembled WGS sequence"/>
</dbReference>
<proteinExistence type="predicted"/>
<evidence type="ECO:0000259" key="3">
    <source>
        <dbReference type="Pfam" id="PF07969"/>
    </source>
</evidence>
<dbReference type="InterPro" id="IPR013108">
    <property type="entry name" value="Amidohydro_3"/>
</dbReference>
<dbReference type="PROSITE" id="PS51257">
    <property type="entry name" value="PROKAR_LIPOPROTEIN"/>
    <property type="match status" value="1"/>
</dbReference>
<keyword evidence="2" id="KW-0732">Signal</keyword>
<name>A0A9X5C4A2_9FIRM</name>
<feature type="domain" description="Amidohydrolase 3" evidence="3">
    <location>
        <begin position="105"/>
        <end position="610"/>
    </location>
</feature>
<reference evidence="4 5" key="1">
    <citation type="submission" date="2019-07" db="EMBL/GenBank/DDBJ databases">
        <title>Draft genome sequences of 15 bacterial species constituting the stable defined intestinal microbiota of the GM15 gnotobiotic mouse model.</title>
        <authorList>
            <person name="Elie C."/>
            <person name="Mathieu A."/>
            <person name="Saliou A."/>
            <person name="Darnaud M."/>
            <person name="Leulier F."/>
            <person name="Tamellini A."/>
        </authorList>
    </citation>
    <scope>NUCLEOTIDE SEQUENCE [LARGE SCALE GENOMIC DNA]</scope>
    <source>
        <strain evidence="5">ASF 502</strain>
    </source>
</reference>
<dbReference type="PANTHER" id="PTHR22642">
    <property type="entry name" value="IMIDAZOLONEPROPIONASE"/>
    <property type="match status" value="1"/>
</dbReference>
<dbReference type="Gene3D" id="2.30.40.10">
    <property type="entry name" value="Urease, subunit C, domain 1"/>
    <property type="match status" value="1"/>
</dbReference>
<dbReference type="Pfam" id="PF07969">
    <property type="entry name" value="Amidohydro_3"/>
    <property type="match status" value="1"/>
</dbReference>
<evidence type="ECO:0000256" key="1">
    <source>
        <dbReference type="SAM" id="MobiDB-lite"/>
    </source>
</evidence>
<evidence type="ECO:0000313" key="5">
    <source>
        <dbReference type="Proteomes" id="UP000474104"/>
    </source>
</evidence>
<dbReference type="InterPro" id="IPR032466">
    <property type="entry name" value="Metal_Hydrolase"/>
</dbReference>
<gene>
    <name evidence="4" type="ORF">FMM80_02735</name>
</gene>
<dbReference type="InterPro" id="IPR033932">
    <property type="entry name" value="YtcJ-like"/>
</dbReference>
<dbReference type="PANTHER" id="PTHR22642:SF2">
    <property type="entry name" value="PROTEIN LONG AFTER FAR-RED 3"/>
    <property type="match status" value="1"/>
</dbReference>
<evidence type="ECO:0000256" key="2">
    <source>
        <dbReference type="SAM" id="SignalP"/>
    </source>
</evidence>
<dbReference type="OrthoDB" id="9767366at2"/>
<feature type="region of interest" description="Disordered" evidence="1">
    <location>
        <begin position="31"/>
        <end position="55"/>
    </location>
</feature>
<dbReference type="Gene3D" id="3.20.20.140">
    <property type="entry name" value="Metal-dependent hydrolases"/>
    <property type="match status" value="1"/>
</dbReference>
<feature type="chain" id="PRO_5040890656" evidence="2">
    <location>
        <begin position="21"/>
        <end position="612"/>
    </location>
</feature>
<sequence>MKKKHVLRLLAAAVTMGMLAGTASCGNANQKTAQENPLAEEADSAQTEQEHESAEEVDMVFRGGTVITMLSEDDTDNTAVAVKDGEIVYVGDEEGIETYISDATEVIELDGQTLMPGFIDGHIHEPGNMMTEKKELILPEGQADLDVYKKELQSFIDANPDLPIYKASGMDLQAFPDNIADNEWMDELDTDKPVVIADVSSHGNLANKIALEMAGVTKESTPPDGGKIFFDEEGELTGYLSDAVSLLSTLPIIEYTEEDFSSAMKEFQELANSYGLTAIDSGGTIYETEDPNQYEVLSNMHSAGDLTLRINTTSWAGQPLEGKESDRLIKLLDDSQKYTSDFLQICQVKFSLDGVPEGATSALLEPYTKEAGQEEGYAGTQKATEEDLTAFVTAMNAAGYSVETHAMGDASVQRSMNAFEAASEANGGTPDGVINKIAHVNLLTTEDMTRMADEGVIAAMQPLWFYYDPFFSAQEESNLGKERFEQEYHIRDMIDEGIIITGSNDYPVTADFAPLHAIEAGATQQSPYEGEDDDPAYIRNPEQSATVYEMLQMYTVNAAYGAHMDDIVGTVEEGKKADFVILGDNPLTCDVKAISDITVEYTISDGRIVYQK</sequence>
<dbReference type="CDD" id="cd01300">
    <property type="entry name" value="YtcJ_like"/>
    <property type="match status" value="1"/>
</dbReference>